<dbReference type="EnsemblPlants" id="OB08G16160.1">
    <property type="protein sequence ID" value="OB08G16160.1"/>
    <property type="gene ID" value="OB08G16160"/>
</dbReference>
<proteinExistence type="predicted"/>
<name>J3MR87_ORYBR</name>
<dbReference type="Proteomes" id="UP000006038">
    <property type="component" value="Chromosome 8"/>
</dbReference>
<dbReference type="Gramene" id="OB08G16160.1">
    <property type="protein sequence ID" value="OB08G16160.1"/>
    <property type="gene ID" value="OB08G16160"/>
</dbReference>
<organism evidence="3">
    <name type="scientific">Oryza brachyantha</name>
    <name type="common">malo sina</name>
    <dbReference type="NCBI Taxonomy" id="4533"/>
    <lineage>
        <taxon>Eukaryota</taxon>
        <taxon>Viridiplantae</taxon>
        <taxon>Streptophyta</taxon>
        <taxon>Embryophyta</taxon>
        <taxon>Tracheophyta</taxon>
        <taxon>Spermatophyta</taxon>
        <taxon>Magnoliopsida</taxon>
        <taxon>Liliopsida</taxon>
        <taxon>Poales</taxon>
        <taxon>Poaceae</taxon>
        <taxon>BOP clade</taxon>
        <taxon>Oryzoideae</taxon>
        <taxon>Oryzeae</taxon>
        <taxon>Oryzinae</taxon>
        <taxon>Oryza</taxon>
    </lineage>
</organism>
<keyword evidence="1" id="KW-0732">Signal</keyword>
<accession>J3MR87</accession>
<dbReference type="AlphaFoldDB" id="J3MR87"/>
<reference evidence="3" key="2">
    <citation type="submission" date="2013-04" db="UniProtKB">
        <authorList>
            <consortium name="EnsemblPlants"/>
        </authorList>
    </citation>
    <scope>IDENTIFICATION</scope>
</reference>
<dbReference type="Pfam" id="PF26138">
    <property type="entry name" value="DUF8040"/>
    <property type="match status" value="1"/>
</dbReference>
<protein>
    <recommendedName>
        <fullName evidence="2">DUF8040 domain-containing protein</fullName>
    </recommendedName>
</protein>
<evidence type="ECO:0000313" key="3">
    <source>
        <dbReference type="EnsemblPlants" id="OB08G16160.1"/>
    </source>
</evidence>
<feature type="domain" description="DUF8040" evidence="2">
    <location>
        <begin position="22"/>
        <end position="87"/>
    </location>
</feature>
<reference evidence="3" key="1">
    <citation type="journal article" date="2013" name="Nat. Commun.">
        <title>Whole-genome sequencing of Oryza brachyantha reveals mechanisms underlying Oryza genome evolution.</title>
        <authorList>
            <person name="Chen J."/>
            <person name="Huang Q."/>
            <person name="Gao D."/>
            <person name="Wang J."/>
            <person name="Lang Y."/>
            <person name="Liu T."/>
            <person name="Li B."/>
            <person name="Bai Z."/>
            <person name="Luis Goicoechea J."/>
            <person name="Liang C."/>
            <person name="Chen C."/>
            <person name="Zhang W."/>
            <person name="Sun S."/>
            <person name="Liao Y."/>
            <person name="Zhang X."/>
            <person name="Yang L."/>
            <person name="Song C."/>
            <person name="Wang M."/>
            <person name="Shi J."/>
            <person name="Liu G."/>
            <person name="Liu J."/>
            <person name="Zhou H."/>
            <person name="Zhou W."/>
            <person name="Yu Q."/>
            <person name="An N."/>
            <person name="Chen Y."/>
            <person name="Cai Q."/>
            <person name="Wang B."/>
            <person name="Liu B."/>
            <person name="Min J."/>
            <person name="Huang Y."/>
            <person name="Wu H."/>
            <person name="Li Z."/>
            <person name="Zhang Y."/>
            <person name="Yin Y."/>
            <person name="Song W."/>
            <person name="Jiang J."/>
            <person name="Jackson S.A."/>
            <person name="Wing R.A."/>
            <person name="Wang J."/>
            <person name="Chen M."/>
        </authorList>
    </citation>
    <scope>NUCLEOTIDE SEQUENCE [LARGE SCALE GENOMIC DNA]</scope>
    <source>
        <strain evidence="3">cv. IRGC 101232</strain>
    </source>
</reference>
<feature type="signal peptide" evidence="1">
    <location>
        <begin position="1"/>
        <end position="16"/>
    </location>
</feature>
<feature type="chain" id="PRO_5003775207" description="DUF8040 domain-containing protein" evidence="1">
    <location>
        <begin position="17"/>
        <end position="93"/>
    </location>
</feature>
<keyword evidence="4" id="KW-1185">Reference proteome</keyword>
<evidence type="ECO:0000313" key="4">
    <source>
        <dbReference type="Proteomes" id="UP000006038"/>
    </source>
</evidence>
<dbReference type="HOGENOM" id="CLU_2403191_0_0_1"/>
<dbReference type="InterPro" id="IPR058353">
    <property type="entry name" value="DUF8040"/>
</dbReference>
<evidence type="ECO:0000256" key="1">
    <source>
        <dbReference type="SAM" id="SignalP"/>
    </source>
</evidence>
<dbReference type="OMA" id="ARIEEPC"/>
<sequence length="93" mass="11038">MMLFIFHALYLTSARIEEPCYTSKLSGAEWICEVLEDDRGEDYAKFRMEPQILQKILDFFRSKNLLRNTRGVSVEEQISMFIYMLSRMPAFIN</sequence>
<evidence type="ECO:0000259" key="2">
    <source>
        <dbReference type="Pfam" id="PF26138"/>
    </source>
</evidence>